<accession>U2YLG1</accession>
<reference evidence="3 4" key="1">
    <citation type="submission" date="2013-09" db="EMBL/GenBank/DDBJ databases">
        <title>Whole genome shotgun sequence of Novosphingobium tardaugens NBRC 16725.</title>
        <authorList>
            <person name="Isaki S."/>
            <person name="Hosoyama A."/>
            <person name="Tsuchikane K."/>
            <person name="Katsumata H."/>
            <person name="Ando Y."/>
            <person name="Yamazaki S."/>
            <person name="Fujita N."/>
        </authorList>
    </citation>
    <scope>NUCLEOTIDE SEQUENCE [LARGE SCALE GENOMIC DNA]</scope>
    <source>
        <strain evidence="3 4">NBRC 16725</strain>
    </source>
</reference>
<dbReference type="KEGG" id="ntd:EGO55_12010"/>
<evidence type="ECO:0000313" key="4">
    <source>
        <dbReference type="Proteomes" id="UP000016568"/>
    </source>
</evidence>
<evidence type="ECO:0000259" key="2">
    <source>
        <dbReference type="Pfam" id="PF09917"/>
    </source>
</evidence>
<dbReference type="OrthoDB" id="9811671at2"/>
<organism evidence="3 4">
    <name type="scientific">Caenibius tardaugens NBRC 16725</name>
    <dbReference type="NCBI Taxonomy" id="1219035"/>
    <lineage>
        <taxon>Bacteria</taxon>
        <taxon>Pseudomonadati</taxon>
        <taxon>Pseudomonadota</taxon>
        <taxon>Alphaproteobacteria</taxon>
        <taxon>Sphingomonadales</taxon>
        <taxon>Erythrobacteraceae</taxon>
        <taxon>Caenibius</taxon>
    </lineage>
</organism>
<dbReference type="Proteomes" id="UP000016568">
    <property type="component" value="Unassembled WGS sequence"/>
</dbReference>
<dbReference type="InterPro" id="IPR019223">
    <property type="entry name" value="DUF2147"/>
</dbReference>
<dbReference type="PANTHER" id="PTHR36919">
    <property type="entry name" value="BLR1215 PROTEIN"/>
    <property type="match status" value="1"/>
</dbReference>
<feature type="domain" description="DUF2147" evidence="2">
    <location>
        <begin position="30"/>
        <end position="134"/>
    </location>
</feature>
<dbReference type="EMBL" id="BASZ01000005">
    <property type="protein sequence ID" value="GAD49237.1"/>
    <property type="molecule type" value="Genomic_DNA"/>
</dbReference>
<feature type="chain" id="PRO_5030177742" description="DUF2147 domain-containing protein" evidence="1">
    <location>
        <begin position="24"/>
        <end position="137"/>
    </location>
</feature>
<dbReference type="AlphaFoldDB" id="U2YLG1"/>
<protein>
    <recommendedName>
        <fullName evidence="2">DUF2147 domain-containing protein</fullName>
    </recommendedName>
</protein>
<keyword evidence="4" id="KW-1185">Reference proteome</keyword>
<dbReference type="PANTHER" id="PTHR36919:SF2">
    <property type="entry name" value="BLL6627 PROTEIN"/>
    <property type="match status" value="1"/>
</dbReference>
<name>U2YLG1_9SPHN</name>
<comment type="caution">
    <text evidence="3">The sequence shown here is derived from an EMBL/GenBank/DDBJ whole genome shotgun (WGS) entry which is preliminary data.</text>
</comment>
<gene>
    <name evidence="3" type="ORF">NT2_05_01570</name>
</gene>
<evidence type="ECO:0000256" key="1">
    <source>
        <dbReference type="SAM" id="SignalP"/>
    </source>
</evidence>
<evidence type="ECO:0000313" key="3">
    <source>
        <dbReference type="EMBL" id="GAD49237.1"/>
    </source>
</evidence>
<proteinExistence type="predicted"/>
<dbReference type="RefSeq" id="WP_021690143.1">
    <property type="nucleotide sequence ID" value="NZ_BASZ01000005.1"/>
</dbReference>
<sequence>MTLARITIALTLLFTASTSTATAAGNKSQGVWKNPSGSVHVRAEPCGKFMCGVVVWANDKAIADAKKGSNKPLVGSSLFRDFKVVKDGVWRGRVFVPDIGKTFSGTITVLDENRLEGKGCLLGGIGCRSQIWTRISA</sequence>
<dbReference type="Gene3D" id="2.40.128.520">
    <property type="match status" value="1"/>
</dbReference>
<dbReference type="eggNOG" id="COG4731">
    <property type="taxonomic scope" value="Bacteria"/>
</dbReference>
<dbReference type="Pfam" id="PF09917">
    <property type="entry name" value="DUF2147"/>
    <property type="match status" value="1"/>
</dbReference>
<keyword evidence="1" id="KW-0732">Signal</keyword>
<feature type="signal peptide" evidence="1">
    <location>
        <begin position="1"/>
        <end position="23"/>
    </location>
</feature>